<dbReference type="AlphaFoldDB" id="A0A919CRW4"/>
<protein>
    <recommendedName>
        <fullName evidence="4">Magnesium transporter MgtE intracellular domain-containing protein</fullName>
    </recommendedName>
</protein>
<dbReference type="RefSeq" id="WP_189994409.1">
    <property type="nucleotide sequence ID" value="NZ_BMZS01000012.1"/>
</dbReference>
<reference evidence="5" key="1">
    <citation type="journal article" date="2014" name="Int. J. Syst. Evol. Microbiol.">
        <title>Complete genome sequence of Corynebacterium casei LMG S-19264T (=DSM 44701T), isolated from a smear-ripened cheese.</title>
        <authorList>
            <consortium name="US DOE Joint Genome Institute (JGI-PGF)"/>
            <person name="Walter F."/>
            <person name="Albersmeier A."/>
            <person name="Kalinowski J."/>
            <person name="Ruckert C."/>
        </authorList>
    </citation>
    <scope>NUCLEOTIDE SEQUENCE</scope>
    <source>
        <strain evidence="5">KCTC 42651</strain>
    </source>
</reference>
<feature type="compositionally biased region" description="Basic and acidic residues" evidence="2">
    <location>
        <begin position="1"/>
        <end position="15"/>
    </location>
</feature>
<proteinExistence type="predicted"/>
<sequence>MTYDRRGRPAPKLDETAEVPPRARAAAPARTAAAAPAAAAAATPNAARLAQGRRAAAKPDGRGDGGKAARRRSVTPRLLPLTALVAALVLTIKVGAVWERRAEVPSLLSFDMDVSVGAPAEAGGGAVPADRQIAQAQSGTTAESADGKVDPFALGKSQIELLQSLAERRKELDARERAIEQREGLLAAAEHRIESKIDELKTIKAEIEGLIKKYDEQEEQQIAGLVKIYETMKPKDAARIFNELDMDVLLEVFERMKASKTAPVLADMDPIRAKEITTRIAERKKMPDIN</sequence>
<keyword evidence="3" id="KW-0472">Membrane</keyword>
<keyword evidence="1" id="KW-0175">Coiled coil</keyword>
<organism evidence="5 6">
    <name type="scientific">Thalassobaculum fulvum</name>
    <dbReference type="NCBI Taxonomy" id="1633335"/>
    <lineage>
        <taxon>Bacteria</taxon>
        <taxon>Pseudomonadati</taxon>
        <taxon>Pseudomonadota</taxon>
        <taxon>Alphaproteobacteria</taxon>
        <taxon>Rhodospirillales</taxon>
        <taxon>Thalassobaculaceae</taxon>
        <taxon>Thalassobaculum</taxon>
    </lineage>
</organism>
<dbReference type="Gene3D" id="1.25.60.10">
    <property type="entry name" value="MgtE N-terminal domain-like"/>
    <property type="match status" value="1"/>
</dbReference>
<feature type="compositionally biased region" description="Basic and acidic residues" evidence="2">
    <location>
        <begin position="57"/>
        <end position="67"/>
    </location>
</feature>
<evidence type="ECO:0000313" key="6">
    <source>
        <dbReference type="Proteomes" id="UP000630353"/>
    </source>
</evidence>
<comment type="caution">
    <text evidence="5">The sequence shown here is derived from an EMBL/GenBank/DDBJ whole genome shotgun (WGS) entry which is preliminary data.</text>
</comment>
<evidence type="ECO:0000256" key="1">
    <source>
        <dbReference type="SAM" id="Coils"/>
    </source>
</evidence>
<name>A0A919CRW4_9PROT</name>
<keyword evidence="3" id="KW-0812">Transmembrane</keyword>
<feature type="transmembrane region" description="Helical" evidence="3">
    <location>
        <begin position="78"/>
        <end position="98"/>
    </location>
</feature>
<evidence type="ECO:0000259" key="4">
    <source>
        <dbReference type="Pfam" id="PF03448"/>
    </source>
</evidence>
<dbReference type="EMBL" id="BMZS01000012">
    <property type="protein sequence ID" value="GHD60971.1"/>
    <property type="molecule type" value="Genomic_DNA"/>
</dbReference>
<keyword evidence="3" id="KW-1133">Transmembrane helix</keyword>
<accession>A0A919CRW4</accession>
<evidence type="ECO:0000313" key="5">
    <source>
        <dbReference type="EMBL" id="GHD60971.1"/>
    </source>
</evidence>
<feature type="compositionally biased region" description="Low complexity" evidence="2">
    <location>
        <begin position="20"/>
        <end position="54"/>
    </location>
</feature>
<evidence type="ECO:0000256" key="2">
    <source>
        <dbReference type="SAM" id="MobiDB-lite"/>
    </source>
</evidence>
<dbReference type="Pfam" id="PF03448">
    <property type="entry name" value="MgtE_N"/>
    <property type="match status" value="1"/>
</dbReference>
<evidence type="ECO:0000256" key="3">
    <source>
        <dbReference type="SAM" id="Phobius"/>
    </source>
</evidence>
<dbReference type="InterPro" id="IPR038076">
    <property type="entry name" value="MgtE_N_sf"/>
</dbReference>
<gene>
    <name evidence="5" type="ORF">GCM10017083_47720</name>
</gene>
<dbReference type="SUPFAM" id="SSF158791">
    <property type="entry name" value="MgtE N-terminal domain-like"/>
    <property type="match status" value="1"/>
</dbReference>
<reference evidence="5" key="2">
    <citation type="submission" date="2020-09" db="EMBL/GenBank/DDBJ databases">
        <authorList>
            <person name="Sun Q."/>
            <person name="Kim S."/>
        </authorList>
    </citation>
    <scope>NUCLEOTIDE SEQUENCE</scope>
    <source>
        <strain evidence="5">KCTC 42651</strain>
    </source>
</reference>
<dbReference type="Proteomes" id="UP000630353">
    <property type="component" value="Unassembled WGS sequence"/>
</dbReference>
<dbReference type="InterPro" id="IPR006668">
    <property type="entry name" value="Mg_transptr_MgtE_intracell_dom"/>
</dbReference>
<keyword evidence="6" id="KW-1185">Reference proteome</keyword>
<feature type="coiled-coil region" evidence="1">
    <location>
        <begin position="162"/>
        <end position="220"/>
    </location>
</feature>
<feature type="domain" description="Magnesium transporter MgtE intracellular" evidence="4">
    <location>
        <begin position="227"/>
        <end position="277"/>
    </location>
</feature>
<feature type="region of interest" description="Disordered" evidence="2">
    <location>
        <begin position="1"/>
        <end position="71"/>
    </location>
</feature>